<feature type="domain" description="Glycerol-3-phosphate dehydrogenase NAD-dependent N-terminal" evidence="18">
    <location>
        <begin position="11"/>
        <end position="169"/>
    </location>
</feature>
<dbReference type="EMBL" id="JACNJH010000283">
    <property type="protein sequence ID" value="MBC8363277.1"/>
    <property type="molecule type" value="Genomic_DNA"/>
</dbReference>
<keyword evidence="2 13" id="KW-0444">Lipid biosynthesis</keyword>
<feature type="binding site" evidence="13">
    <location>
        <position position="200"/>
    </location>
    <ligand>
        <name>sn-glycerol 3-phosphate</name>
        <dbReference type="ChEBI" id="CHEBI:57597"/>
    </ligand>
</feature>
<comment type="subcellular location">
    <subcellularLocation>
        <location evidence="13">Cytoplasm</location>
    </subcellularLocation>
</comment>
<evidence type="ECO:0000259" key="19">
    <source>
        <dbReference type="Pfam" id="PF07479"/>
    </source>
</evidence>
<comment type="caution">
    <text evidence="13">Lacks conserved residue(s) required for the propagation of feature annotation.</text>
</comment>
<comment type="catalytic activity">
    <reaction evidence="9">
        <text>sn-glycerol 3-phosphate + NADP(+) = dihydroxyacetone phosphate + NADPH + H(+)</text>
        <dbReference type="Rhea" id="RHEA:11096"/>
        <dbReference type="ChEBI" id="CHEBI:15378"/>
        <dbReference type="ChEBI" id="CHEBI:57597"/>
        <dbReference type="ChEBI" id="CHEBI:57642"/>
        <dbReference type="ChEBI" id="CHEBI:57783"/>
        <dbReference type="ChEBI" id="CHEBI:58349"/>
        <dbReference type="EC" id="1.1.1.94"/>
    </reaction>
    <physiologicalReaction direction="right-to-left" evidence="9">
        <dbReference type="Rhea" id="RHEA:11098"/>
    </physiologicalReaction>
</comment>
<dbReference type="Gene3D" id="3.40.50.720">
    <property type="entry name" value="NAD(P)-binding Rossmann-like Domain"/>
    <property type="match status" value="1"/>
</dbReference>
<dbReference type="GO" id="GO:0006650">
    <property type="term" value="P:glycerophospholipid metabolic process"/>
    <property type="evidence" value="ECO:0007669"/>
    <property type="project" value="UniProtKB-UniRule"/>
</dbReference>
<proteinExistence type="inferred from homology"/>
<keyword evidence="6 13" id="KW-0443">Lipid metabolism</keyword>
<feature type="domain" description="Glycerol-3-phosphate dehydrogenase NAD-dependent C-terminal" evidence="19">
    <location>
        <begin position="189"/>
        <end position="328"/>
    </location>
</feature>
<feature type="binding site" evidence="15">
    <location>
        <position position="114"/>
    </location>
    <ligand>
        <name>substrate</name>
    </ligand>
</feature>
<feature type="binding site" evidence="13">
    <location>
        <position position="290"/>
    </location>
    <ligand>
        <name>NADPH</name>
        <dbReference type="ChEBI" id="CHEBI:57783"/>
    </ligand>
</feature>
<feature type="binding site" evidence="16">
    <location>
        <position position="264"/>
    </location>
    <ligand>
        <name>NAD(+)</name>
        <dbReference type="ChEBI" id="CHEBI:57540"/>
    </ligand>
</feature>
<dbReference type="SUPFAM" id="SSF51735">
    <property type="entry name" value="NAD(P)-binding Rossmann-fold domains"/>
    <property type="match status" value="1"/>
</dbReference>
<dbReference type="SUPFAM" id="SSF48179">
    <property type="entry name" value="6-phosphogluconate dehydrogenase C-terminal domain-like"/>
    <property type="match status" value="1"/>
</dbReference>
<feature type="binding site" evidence="16">
    <location>
        <begin position="16"/>
        <end position="21"/>
    </location>
    <ligand>
        <name>NAD(+)</name>
        <dbReference type="ChEBI" id="CHEBI:57540"/>
    </ligand>
</feature>
<evidence type="ECO:0000256" key="15">
    <source>
        <dbReference type="PIRSR" id="PIRSR000114-2"/>
    </source>
</evidence>
<dbReference type="GO" id="GO:0005975">
    <property type="term" value="P:carbohydrate metabolic process"/>
    <property type="evidence" value="ECO:0007669"/>
    <property type="project" value="InterPro"/>
</dbReference>
<keyword evidence="8 13" id="KW-1208">Phospholipid metabolism</keyword>
<gene>
    <name evidence="13" type="primary">gpsA</name>
    <name evidence="20" type="ORF">H8E23_17995</name>
</gene>
<feature type="binding site" evidence="13">
    <location>
        <position position="147"/>
    </location>
    <ligand>
        <name>sn-glycerol 3-phosphate</name>
        <dbReference type="ChEBI" id="CHEBI:57597"/>
    </ligand>
</feature>
<keyword evidence="4 13" id="KW-0560">Oxidoreductase</keyword>
<dbReference type="InterPro" id="IPR013328">
    <property type="entry name" value="6PGD_dom2"/>
</dbReference>
<evidence type="ECO:0000256" key="14">
    <source>
        <dbReference type="PIRSR" id="PIRSR000114-1"/>
    </source>
</evidence>
<comment type="similarity">
    <text evidence="1 13 17">Belongs to the NAD-dependent glycerol-3-phosphate dehydrogenase family.</text>
</comment>
<evidence type="ECO:0000256" key="12">
    <source>
        <dbReference type="ARBA" id="ARBA00080511"/>
    </source>
</evidence>
<evidence type="ECO:0000256" key="1">
    <source>
        <dbReference type="ARBA" id="ARBA00011009"/>
    </source>
</evidence>
<feature type="binding site" evidence="13">
    <location>
        <position position="19"/>
    </location>
    <ligand>
        <name>NADPH</name>
        <dbReference type="ChEBI" id="CHEBI:57783"/>
    </ligand>
</feature>
<evidence type="ECO:0000256" key="5">
    <source>
        <dbReference type="ARBA" id="ARBA00023027"/>
    </source>
</evidence>
<dbReference type="Proteomes" id="UP000603434">
    <property type="component" value="Unassembled WGS sequence"/>
</dbReference>
<evidence type="ECO:0000256" key="8">
    <source>
        <dbReference type="ARBA" id="ARBA00023264"/>
    </source>
</evidence>
<accession>A0A8J6TKB3</accession>
<comment type="caution">
    <text evidence="20">The sequence shown here is derived from an EMBL/GenBank/DDBJ whole genome shotgun (WGS) entry which is preliminary data.</text>
</comment>
<dbReference type="InterPro" id="IPR011128">
    <property type="entry name" value="G3P_DH_NAD-dep_N"/>
</dbReference>
<dbReference type="InterPro" id="IPR008927">
    <property type="entry name" value="6-PGluconate_DH-like_C_sf"/>
</dbReference>
<keyword evidence="3 13" id="KW-0521">NADP</keyword>
<evidence type="ECO:0000256" key="4">
    <source>
        <dbReference type="ARBA" id="ARBA00023002"/>
    </source>
</evidence>
<dbReference type="UniPathway" id="UPA00940"/>
<dbReference type="Pfam" id="PF01210">
    <property type="entry name" value="NAD_Gly3P_dh_N"/>
    <property type="match status" value="1"/>
</dbReference>
<evidence type="ECO:0000256" key="16">
    <source>
        <dbReference type="PIRSR" id="PIRSR000114-3"/>
    </source>
</evidence>
<feature type="binding site" evidence="13">
    <location>
        <position position="264"/>
    </location>
    <ligand>
        <name>sn-glycerol 3-phosphate</name>
        <dbReference type="ChEBI" id="CHEBI:57597"/>
    </ligand>
</feature>
<dbReference type="GO" id="GO:0047952">
    <property type="term" value="F:glycerol-3-phosphate dehydrogenase [NAD(P)+] activity"/>
    <property type="evidence" value="ECO:0007669"/>
    <property type="project" value="UniProtKB-UniRule"/>
</dbReference>
<evidence type="ECO:0000256" key="17">
    <source>
        <dbReference type="RuleBase" id="RU000437"/>
    </source>
</evidence>
<evidence type="ECO:0000256" key="11">
    <source>
        <dbReference type="ARBA" id="ARBA00069372"/>
    </source>
</evidence>
<feature type="binding site" evidence="13">
    <location>
        <position position="264"/>
    </location>
    <ligand>
        <name>NADPH</name>
        <dbReference type="ChEBI" id="CHEBI:57783"/>
    </ligand>
</feature>
<dbReference type="AlphaFoldDB" id="A0A8J6TKB3"/>
<dbReference type="EC" id="1.1.1.94" evidence="10 13"/>
<dbReference type="PANTHER" id="PTHR11728">
    <property type="entry name" value="GLYCEROL-3-PHOSPHATE DEHYDROGENASE"/>
    <property type="match status" value="1"/>
</dbReference>
<dbReference type="GO" id="GO:0046168">
    <property type="term" value="P:glycerol-3-phosphate catabolic process"/>
    <property type="evidence" value="ECO:0007669"/>
    <property type="project" value="InterPro"/>
</dbReference>
<evidence type="ECO:0000256" key="3">
    <source>
        <dbReference type="ARBA" id="ARBA00022857"/>
    </source>
</evidence>
<dbReference type="PIRSF" id="PIRSF000114">
    <property type="entry name" value="Glycerol-3-P_dh"/>
    <property type="match status" value="1"/>
</dbReference>
<dbReference type="InterPro" id="IPR006109">
    <property type="entry name" value="G3P_DH_NAD-dep_C"/>
</dbReference>
<evidence type="ECO:0000256" key="7">
    <source>
        <dbReference type="ARBA" id="ARBA00023209"/>
    </source>
</evidence>
<dbReference type="Gene3D" id="1.10.1040.10">
    <property type="entry name" value="N-(1-d-carboxylethyl)-l-norvaline Dehydrogenase, domain 2"/>
    <property type="match status" value="1"/>
</dbReference>
<evidence type="ECO:0000256" key="9">
    <source>
        <dbReference type="ARBA" id="ARBA00052716"/>
    </source>
</evidence>
<feature type="active site" description="Proton acceptor" evidence="13 14">
    <location>
        <position position="200"/>
    </location>
</feature>
<dbReference type="FunFam" id="3.40.50.720:FF:000019">
    <property type="entry name" value="Glycerol-3-phosphate dehydrogenase [NAD(P)+]"/>
    <property type="match status" value="1"/>
</dbReference>
<dbReference type="HAMAP" id="MF_00394">
    <property type="entry name" value="NAD_Glyc3P_dehydrog"/>
    <property type="match status" value="1"/>
</dbReference>
<keyword evidence="13" id="KW-0547">Nucleotide-binding</keyword>
<feature type="binding site" evidence="13">
    <location>
        <position position="288"/>
    </location>
    <ligand>
        <name>NADPH</name>
        <dbReference type="ChEBI" id="CHEBI:57783"/>
    </ligand>
</feature>
<feature type="binding site" evidence="13">
    <location>
        <position position="20"/>
    </location>
    <ligand>
        <name>NADPH</name>
        <dbReference type="ChEBI" id="CHEBI:57783"/>
    </ligand>
</feature>
<dbReference type="PANTHER" id="PTHR11728:SF1">
    <property type="entry name" value="GLYCEROL-3-PHOSPHATE DEHYDROGENASE [NAD(+)] 2, CHLOROPLASTIC"/>
    <property type="match status" value="1"/>
</dbReference>
<feature type="binding site" evidence="16">
    <location>
        <position position="40"/>
    </location>
    <ligand>
        <name>NAD(+)</name>
        <dbReference type="ChEBI" id="CHEBI:57540"/>
    </ligand>
</feature>
<dbReference type="GO" id="GO:0005829">
    <property type="term" value="C:cytosol"/>
    <property type="evidence" value="ECO:0007669"/>
    <property type="project" value="TreeGrafter"/>
</dbReference>
<dbReference type="NCBIfam" id="NF000941">
    <property type="entry name" value="PRK00094.1-3"/>
    <property type="match status" value="1"/>
</dbReference>
<dbReference type="Pfam" id="PF07479">
    <property type="entry name" value="NAD_Gly3P_dh_C"/>
    <property type="match status" value="1"/>
</dbReference>
<sequence length="346" mass="37570">MEKRILVNDIKIGVVGAGSWGTALANLLGLKGYKIDLWVFEKEVKEQIETYGENRVFLPGFPLSDNLRPSNDIARVVSGKELVLLVVPSHVMRETAQKMSGHLSEETILVSAAKGIENKTHLTMSGVLKEVFFEIPESSFAVLSGPSFAREVAKKFPTVVTVASKDQQVAEYVQHVFATPYFRVYTSDDLIGVELGGAVKNVIAIAAGIIDGLGLGLNTRAALITRGLAEIRRLGIKLGANPHTFAGLAGVGDLVLTCTGDLSRNHTVGKKIGEGMKLNEILSEMRMVAEGVKTAKSVYNLSRKLGVEMPIAHEVYHMLYEGISPVEAGRRLMSRDLKQELDVEDA</sequence>
<keyword evidence="7 13" id="KW-0594">Phospholipid biosynthesis</keyword>
<feature type="binding site" evidence="13">
    <location>
        <position position="114"/>
    </location>
    <ligand>
        <name>NADPH</name>
        <dbReference type="ChEBI" id="CHEBI:57783"/>
    </ligand>
</feature>
<comment type="pathway">
    <text evidence="13">Membrane lipid metabolism; glycerophospholipid metabolism.</text>
</comment>
<feature type="binding site" evidence="13">
    <location>
        <position position="149"/>
    </location>
    <ligand>
        <name>NADPH</name>
        <dbReference type="ChEBI" id="CHEBI:57783"/>
    </ligand>
</feature>
<evidence type="ECO:0000256" key="10">
    <source>
        <dbReference type="ARBA" id="ARBA00066687"/>
    </source>
</evidence>
<feature type="binding site" evidence="13">
    <location>
        <position position="265"/>
    </location>
    <ligand>
        <name>sn-glycerol 3-phosphate</name>
        <dbReference type="ChEBI" id="CHEBI:57597"/>
    </ligand>
</feature>
<reference evidence="20 21" key="1">
    <citation type="submission" date="2020-08" db="EMBL/GenBank/DDBJ databases">
        <title>Bridging the membrane lipid divide: bacteria of the FCB group superphylum have the potential to synthesize archaeal ether lipids.</title>
        <authorList>
            <person name="Villanueva L."/>
            <person name="Von Meijenfeldt F.A.B."/>
            <person name="Westbye A.B."/>
            <person name="Yadav S."/>
            <person name="Hopmans E.C."/>
            <person name="Dutilh B.E."/>
            <person name="Sinninghe Damste J.S."/>
        </authorList>
    </citation>
    <scope>NUCLEOTIDE SEQUENCE [LARGE SCALE GENOMIC DNA]</scope>
    <source>
        <strain evidence="20">NIOZ-UU30</strain>
    </source>
</reference>
<evidence type="ECO:0000313" key="21">
    <source>
        <dbReference type="Proteomes" id="UP000603434"/>
    </source>
</evidence>
<feature type="binding site" evidence="13">
    <location>
        <position position="263"/>
    </location>
    <ligand>
        <name>sn-glycerol 3-phosphate</name>
        <dbReference type="ChEBI" id="CHEBI:57597"/>
    </ligand>
</feature>
<keyword evidence="5 13" id="KW-0520">NAD</keyword>
<comment type="catalytic activity">
    <reaction evidence="13">
        <text>sn-glycerol 3-phosphate + NAD(+) = dihydroxyacetone phosphate + NADH + H(+)</text>
        <dbReference type="Rhea" id="RHEA:11092"/>
        <dbReference type="ChEBI" id="CHEBI:15378"/>
        <dbReference type="ChEBI" id="CHEBI:57540"/>
        <dbReference type="ChEBI" id="CHEBI:57597"/>
        <dbReference type="ChEBI" id="CHEBI:57642"/>
        <dbReference type="ChEBI" id="CHEBI:57945"/>
        <dbReference type="EC" id="1.1.1.94"/>
    </reaction>
</comment>
<dbReference type="FunFam" id="1.10.1040.10:FF:000001">
    <property type="entry name" value="Glycerol-3-phosphate dehydrogenase [NAD(P)+]"/>
    <property type="match status" value="1"/>
</dbReference>
<feature type="binding site" evidence="13">
    <location>
        <position position="253"/>
    </location>
    <ligand>
        <name>sn-glycerol 3-phosphate</name>
        <dbReference type="ChEBI" id="CHEBI:57597"/>
    </ligand>
</feature>
<evidence type="ECO:0000256" key="13">
    <source>
        <dbReference type="HAMAP-Rule" id="MF_00394"/>
    </source>
</evidence>
<dbReference type="NCBIfam" id="NF000940">
    <property type="entry name" value="PRK00094.1-2"/>
    <property type="match status" value="1"/>
</dbReference>
<feature type="binding site" evidence="15">
    <location>
        <begin position="264"/>
        <end position="265"/>
    </location>
    <ligand>
        <name>substrate</name>
    </ligand>
</feature>
<feature type="binding site" evidence="13">
    <location>
        <position position="114"/>
    </location>
    <ligand>
        <name>sn-glycerol 3-phosphate</name>
        <dbReference type="ChEBI" id="CHEBI:57597"/>
    </ligand>
</feature>
<evidence type="ECO:0000313" key="20">
    <source>
        <dbReference type="EMBL" id="MBC8363277.1"/>
    </source>
</evidence>
<organism evidence="20 21">
    <name type="scientific">Candidatus Desulfatibia profunda</name>
    <dbReference type="NCBI Taxonomy" id="2841695"/>
    <lineage>
        <taxon>Bacteria</taxon>
        <taxon>Pseudomonadati</taxon>
        <taxon>Thermodesulfobacteriota</taxon>
        <taxon>Desulfobacteria</taxon>
        <taxon>Desulfobacterales</taxon>
        <taxon>Desulfobacterales incertae sedis</taxon>
        <taxon>Candidatus Desulfatibia</taxon>
    </lineage>
</organism>
<dbReference type="NCBIfam" id="NF000942">
    <property type="entry name" value="PRK00094.1-4"/>
    <property type="match status" value="1"/>
</dbReference>
<dbReference type="InterPro" id="IPR006168">
    <property type="entry name" value="G3P_DH_NAD-dep"/>
</dbReference>
<keyword evidence="13" id="KW-0963">Cytoplasm</keyword>
<evidence type="ECO:0000256" key="6">
    <source>
        <dbReference type="ARBA" id="ARBA00023098"/>
    </source>
</evidence>
<feature type="binding site" evidence="13">
    <location>
        <position position="145"/>
    </location>
    <ligand>
        <name>sn-glycerol 3-phosphate</name>
        <dbReference type="ChEBI" id="CHEBI:57597"/>
    </ligand>
</feature>
<protein>
    <recommendedName>
        <fullName evidence="11 13">Glycerol-3-phosphate dehydrogenase [NAD(P)+]</fullName>
        <ecNumber evidence="10 13">1.1.1.94</ecNumber>
    </recommendedName>
    <alternativeName>
        <fullName evidence="13">NAD(P)(+)-dependent glycerol-3-phosphate dehydrogenase</fullName>
    </alternativeName>
    <alternativeName>
        <fullName evidence="12 13">NAD(P)H-dependent dihydroxyacetone-phosphate reductase</fullName>
    </alternativeName>
</protein>
<name>A0A8J6TKB3_9BACT</name>
<dbReference type="GO" id="GO:0051287">
    <property type="term" value="F:NAD binding"/>
    <property type="evidence" value="ECO:0007669"/>
    <property type="project" value="InterPro"/>
</dbReference>
<evidence type="ECO:0000259" key="18">
    <source>
        <dbReference type="Pfam" id="PF01210"/>
    </source>
</evidence>
<comment type="function">
    <text evidence="13">Catalyzes the reduction of the glycolytic intermediate dihydroxyacetone phosphate (DHAP) to sn-glycerol 3-phosphate (G3P), the key precursor for phospholipid synthesis.</text>
</comment>
<evidence type="ECO:0000256" key="2">
    <source>
        <dbReference type="ARBA" id="ARBA00022516"/>
    </source>
</evidence>
<dbReference type="PRINTS" id="PR00077">
    <property type="entry name" value="GPDHDRGNASE"/>
</dbReference>
<dbReference type="GO" id="GO:0008654">
    <property type="term" value="P:phospholipid biosynthetic process"/>
    <property type="evidence" value="ECO:0007669"/>
    <property type="project" value="UniProtKB-KW"/>
</dbReference>
<dbReference type="PROSITE" id="PS00957">
    <property type="entry name" value="NAD_G3PDH"/>
    <property type="match status" value="1"/>
</dbReference>
<dbReference type="GO" id="GO:0046167">
    <property type="term" value="P:glycerol-3-phosphate biosynthetic process"/>
    <property type="evidence" value="ECO:0007669"/>
    <property type="project" value="UniProtKB-UniRule"/>
</dbReference>
<feature type="binding site" evidence="16">
    <location>
        <position position="149"/>
    </location>
    <ligand>
        <name>NAD(+)</name>
        <dbReference type="ChEBI" id="CHEBI:57540"/>
    </ligand>
</feature>
<dbReference type="InterPro" id="IPR036291">
    <property type="entry name" value="NAD(P)-bd_dom_sf"/>
</dbReference>